<proteinExistence type="predicted"/>
<dbReference type="EMBL" id="JAEUBG010002250">
    <property type="protein sequence ID" value="KAH3684949.1"/>
    <property type="molecule type" value="Genomic_DNA"/>
</dbReference>
<accession>A0A9P8TN93</accession>
<feature type="region of interest" description="Disordered" evidence="1">
    <location>
        <begin position="149"/>
        <end position="170"/>
    </location>
</feature>
<evidence type="ECO:0000256" key="1">
    <source>
        <dbReference type="SAM" id="MobiDB-lite"/>
    </source>
</evidence>
<reference evidence="2" key="2">
    <citation type="submission" date="2021-01" db="EMBL/GenBank/DDBJ databases">
        <authorList>
            <person name="Schikora-Tamarit M.A."/>
        </authorList>
    </citation>
    <scope>NUCLEOTIDE SEQUENCE</scope>
    <source>
        <strain evidence="2">CBS2887</strain>
    </source>
</reference>
<name>A0A9P8TN93_WICPI</name>
<keyword evidence="3" id="KW-1185">Reference proteome</keyword>
<feature type="region of interest" description="Disordered" evidence="1">
    <location>
        <begin position="1"/>
        <end position="45"/>
    </location>
</feature>
<reference evidence="2" key="1">
    <citation type="journal article" date="2021" name="Open Biol.">
        <title>Shared evolutionary footprints suggest mitochondrial oxidative damage underlies multiple complex I losses in fungi.</title>
        <authorList>
            <person name="Schikora-Tamarit M.A."/>
            <person name="Marcet-Houben M."/>
            <person name="Nosek J."/>
            <person name="Gabaldon T."/>
        </authorList>
    </citation>
    <scope>NUCLEOTIDE SEQUENCE</scope>
    <source>
        <strain evidence="2">CBS2887</strain>
    </source>
</reference>
<dbReference type="Proteomes" id="UP000774326">
    <property type="component" value="Unassembled WGS sequence"/>
</dbReference>
<feature type="compositionally biased region" description="Polar residues" evidence="1">
    <location>
        <begin position="331"/>
        <end position="347"/>
    </location>
</feature>
<evidence type="ECO:0000313" key="2">
    <source>
        <dbReference type="EMBL" id="KAH3684949.1"/>
    </source>
</evidence>
<dbReference type="AlphaFoldDB" id="A0A9P8TN93"/>
<gene>
    <name evidence="2" type="ORF">WICPIJ_004081</name>
</gene>
<evidence type="ECO:0000313" key="3">
    <source>
        <dbReference type="Proteomes" id="UP000774326"/>
    </source>
</evidence>
<organism evidence="2 3">
    <name type="scientific">Wickerhamomyces pijperi</name>
    <name type="common">Yeast</name>
    <name type="synonym">Pichia pijperi</name>
    <dbReference type="NCBI Taxonomy" id="599730"/>
    <lineage>
        <taxon>Eukaryota</taxon>
        <taxon>Fungi</taxon>
        <taxon>Dikarya</taxon>
        <taxon>Ascomycota</taxon>
        <taxon>Saccharomycotina</taxon>
        <taxon>Saccharomycetes</taxon>
        <taxon>Phaffomycetales</taxon>
        <taxon>Wickerhamomycetaceae</taxon>
        <taxon>Wickerhamomyces</taxon>
    </lineage>
</organism>
<sequence length="586" mass="65752">MGVLISEAVKGQRKKEKSNPGSKDGADAGRTATGSRFFNNRRAERPSEAEFRLITQQTLASLGIGDDDNDDDDTVREPVRLRRHEVAAMGRVRPGDDYTYRPPPLTLAHPYNPILTRQVRRFRGDPILEERQTNPWFLPITNDAAATAATDEGGNANGNENELPQRRRARNRRSADSWIDIYVNEFSWNRQQAEDYILAGSSSSARSNLRASNLNVEPRPANNRDQDLELENRIVFDRDADDGWFQRVYREHELERNLQLAALLSTTATEEPQEESQEFDMSDMMTRINDQGLQARRDITTRFVDALDEGRSLTEEEIREVLDANTLRPVSGQSNNPLSAGGNSHTSSTRRTRNPFANESQDLSQRLIEGLLANNMIQPVLENGPGAEENENNRFVFNGPLRRYSPSLPISRQTVSHLAETTSRAVNGASWSSYPQSMRYIERALRRLRGRRVSPDALTEVSLAIAGFQSAILRESESQRVRNSSGAADEGPATQAAIESLSLTQRLVLETTDIAAGIDSDQTMSTNNHGTALPQPEETNLVESAETLALLVVEEPEQPAVILRRSPRNRRRTRDIFEGRKEEPEI</sequence>
<feature type="compositionally biased region" description="Low complexity" evidence="1">
    <location>
        <begin position="149"/>
        <end position="162"/>
    </location>
</feature>
<feature type="region of interest" description="Disordered" evidence="1">
    <location>
        <begin position="324"/>
        <end position="359"/>
    </location>
</feature>
<protein>
    <submittedName>
        <fullName evidence="2">Uncharacterized protein</fullName>
    </submittedName>
</protein>
<comment type="caution">
    <text evidence="2">The sequence shown here is derived from an EMBL/GenBank/DDBJ whole genome shotgun (WGS) entry which is preliminary data.</text>
</comment>